<dbReference type="GO" id="GO:0005737">
    <property type="term" value="C:cytoplasm"/>
    <property type="evidence" value="ECO:0007669"/>
    <property type="project" value="UniProtKB-SubCell"/>
</dbReference>
<keyword evidence="10" id="KW-0804">Transcription</keyword>
<protein>
    <recommendedName>
        <fullName evidence="3">Ferric uptake regulation protein</fullName>
    </recommendedName>
</protein>
<evidence type="ECO:0000256" key="5">
    <source>
        <dbReference type="ARBA" id="ARBA00022491"/>
    </source>
</evidence>
<proteinExistence type="inferred from homology"/>
<keyword evidence="5" id="KW-0678">Repressor</keyword>
<dbReference type="Gene3D" id="1.10.10.10">
    <property type="entry name" value="Winged helix-like DNA-binding domain superfamily/Winged helix DNA-binding domain"/>
    <property type="match status" value="1"/>
</dbReference>
<keyword evidence="4" id="KW-0963">Cytoplasm</keyword>
<dbReference type="EMBL" id="VITN01000003">
    <property type="protein sequence ID" value="TWB22427.1"/>
    <property type="molecule type" value="Genomic_DNA"/>
</dbReference>
<dbReference type="FunFam" id="1.10.10.10:FF:000007">
    <property type="entry name" value="Ferric uptake regulation protein"/>
    <property type="match status" value="1"/>
</dbReference>
<evidence type="ECO:0000256" key="1">
    <source>
        <dbReference type="ARBA" id="ARBA00004496"/>
    </source>
</evidence>
<dbReference type="GO" id="GO:0003700">
    <property type="term" value="F:DNA-binding transcription factor activity"/>
    <property type="evidence" value="ECO:0007669"/>
    <property type="project" value="InterPro"/>
</dbReference>
<evidence type="ECO:0000256" key="9">
    <source>
        <dbReference type="ARBA" id="ARBA00023125"/>
    </source>
</evidence>
<dbReference type="NCBIfam" id="NF045678">
    <property type="entry name" value="TransRegIrrA"/>
    <property type="match status" value="1"/>
</dbReference>
<gene>
    <name evidence="11" type="ORF">FBZ89_10347</name>
</gene>
<evidence type="ECO:0000256" key="2">
    <source>
        <dbReference type="ARBA" id="ARBA00007957"/>
    </source>
</evidence>
<dbReference type="GO" id="GO:0008270">
    <property type="term" value="F:zinc ion binding"/>
    <property type="evidence" value="ECO:0007669"/>
    <property type="project" value="TreeGrafter"/>
</dbReference>
<dbReference type="Pfam" id="PF01475">
    <property type="entry name" value="FUR"/>
    <property type="match status" value="1"/>
</dbReference>
<comment type="similarity">
    <text evidence="2">Belongs to the Fur family.</text>
</comment>
<sequence>MRIGSFPVRVLAHMQIMTDLTPAPLTAEDFSSEATAIQATAIQATDRLARAGLRPTRQRVALAKLLFDGHDRHVTAEQLHGEASTADMRVSLATVYNTLHQFTEAGLLREVVVEAGRSYFDTNVSDHHHFFFEGNGHLIDIPGDALAVSGLPDAPAGTRVARVDVIIRLSDGA</sequence>
<evidence type="ECO:0000256" key="7">
    <source>
        <dbReference type="ARBA" id="ARBA00022833"/>
    </source>
</evidence>
<name>A0A560FLF8_9PROT</name>
<dbReference type="GO" id="GO:1900376">
    <property type="term" value="P:regulation of secondary metabolite biosynthetic process"/>
    <property type="evidence" value="ECO:0007669"/>
    <property type="project" value="TreeGrafter"/>
</dbReference>
<dbReference type="SUPFAM" id="SSF46785">
    <property type="entry name" value="Winged helix' DNA-binding domain"/>
    <property type="match status" value="1"/>
</dbReference>
<reference evidence="11 12" key="1">
    <citation type="submission" date="2019-06" db="EMBL/GenBank/DDBJ databases">
        <title>Genomic Encyclopedia of Type Strains, Phase IV (KMG-V): Genome sequencing to study the core and pangenomes of soil and plant-associated prokaryotes.</title>
        <authorList>
            <person name="Whitman W."/>
        </authorList>
    </citation>
    <scope>NUCLEOTIDE SEQUENCE [LARGE SCALE GENOMIC DNA]</scope>
    <source>
        <strain evidence="11 12">BR 11880</strain>
    </source>
</reference>
<dbReference type="InterPro" id="IPR036388">
    <property type="entry name" value="WH-like_DNA-bd_sf"/>
</dbReference>
<dbReference type="NCBIfam" id="NF045677">
    <property type="entry name" value="FeRespRegIrr"/>
    <property type="match status" value="1"/>
</dbReference>
<dbReference type="InterPro" id="IPR036390">
    <property type="entry name" value="WH_DNA-bd_sf"/>
</dbReference>
<dbReference type="PANTHER" id="PTHR33202:SF7">
    <property type="entry name" value="FERRIC UPTAKE REGULATION PROTEIN"/>
    <property type="match status" value="1"/>
</dbReference>
<evidence type="ECO:0000256" key="6">
    <source>
        <dbReference type="ARBA" id="ARBA00022723"/>
    </source>
</evidence>
<evidence type="ECO:0000256" key="10">
    <source>
        <dbReference type="ARBA" id="ARBA00023163"/>
    </source>
</evidence>
<dbReference type="GO" id="GO:0000976">
    <property type="term" value="F:transcription cis-regulatory region binding"/>
    <property type="evidence" value="ECO:0007669"/>
    <property type="project" value="TreeGrafter"/>
</dbReference>
<evidence type="ECO:0000256" key="8">
    <source>
        <dbReference type="ARBA" id="ARBA00023015"/>
    </source>
</evidence>
<evidence type="ECO:0000256" key="4">
    <source>
        <dbReference type="ARBA" id="ARBA00022490"/>
    </source>
</evidence>
<comment type="caution">
    <text evidence="11">The sequence shown here is derived from an EMBL/GenBank/DDBJ whole genome shotgun (WGS) entry which is preliminary data.</text>
</comment>
<dbReference type="Proteomes" id="UP000319859">
    <property type="component" value="Unassembled WGS sequence"/>
</dbReference>
<dbReference type="GO" id="GO:0045892">
    <property type="term" value="P:negative regulation of DNA-templated transcription"/>
    <property type="evidence" value="ECO:0007669"/>
    <property type="project" value="TreeGrafter"/>
</dbReference>
<dbReference type="CDD" id="cd07153">
    <property type="entry name" value="Fur_like"/>
    <property type="match status" value="1"/>
</dbReference>
<dbReference type="AlphaFoldDB" id="A0A560FLF8"/>
<dbReference type="InterPro" id="IPR002481">
    <property type="entry name" value="FUR"/>
</dbReference>
<keyword evidence="8" id="KW-0805">Transcription regulation</keyword>
<evidence type="ECO:0000313" key="12">
    <source>
        <dbReference type="Proteomes" id="UP000319859"/>
    </source>
</evidence>
<keyword evidence="9" id="KW-0238">DNA-binding</keyword>
<evidence type="ECO:0000256" key="3">
    <source>
        <dbReference type="ARBA" id="ARBA00020910"/>
    </source>
</evidence>
<keyword evidence="6" id="KW-0479">Metal-binding</keyword>
<keyword evidence="7" id="KW-0862">Zinc</keyword>
<dbReference type="PANTHER" id="PTHR33202">
    <property type="entry name" value="ZINC UPTAKE REGULATION PROTEIN"/>
    <property type="match status" value="1"/>
</dbReference>
<organism evidence="11 12">
    <name type="scientific">Nitrospirillum amazonense</name>
    <dbReference type="NCBI Taxonomy" id="28077"/>
    <lineage>
        <taxon>Bacteria</taxon>
        <taxon>Pseudomonadati</taxon>
        <taxon>Pseudomonadota</taxon>
        <taxon>Alphaproteobacteria</taxon>
        <taxon>Rhodospirillales</taxon>
        <taxon>Azospirillaceae</taxon>
        <taxon>Nitrospirillum</taxon>
    </lineage>
</organism>
<evidence type="ECO:0000313" key="11">
    <source>
        <dbReference type="EMBL" id="TWB22427.1"/>
    </source>
</evidence>
<comment type="subcellular location">
    <subcellularLocation>
        <location evidence="1">Cytoplasm</location>
    </subcellularLocation>
</comment>
<accession>A0A560FLF8</accession>